<dbReference type="AlphaFoldDB" id="A0A0E9TKB9"/>
<sequence length="49" mass="5650">MENSGRLLGMEIEADIIEFKVPNEDDKTLFVWDILPTLSEAFIYVSMTQ</sequence>
<proteinExistence type="predicted"/>
<organism evidence="1">
    <name type="scientific">Anguilla anguilla</name>
    <name type="common">European freshwater eel</name>
    <name type="synonym">Muraena anguilla</name>
    <dbReference type="NCBI Taxonomy" id="7936"/>
    <lineage>
        <taxon>Eukaryota</taxon>
        <taxon>Metazoa</taxon>
        <taxon>Chordata</taxon>
        <taxon>Craniata</taxon>
        <taxon>Vertebrata</taxon>
        <taxon>Euteleostomi</taxon>
        <taxon>Actinopterygii</taxon>
        <taxon>Neopterygii</taxon>
        <taxon>Teleostei</taxon>
        <taxon>Anguilliformes</taxon>
        <taxon>Anguillidae</taxon>
        <taxon>Anguilla</taxon>
    </lineage>
</organism>
<accession>A0A0E9TKB9</accession>
<protein>
    <submittedName>
        <fullName evidence="1">Uncharacterized protein</fullName>
    </submittedName>
</protein>
<evidence type="ECO:0000313" key="1">
    <source>
        <dbReference type="EMBL" id="JAH53198.1"/>
    </source>
</evidence>
<reference evidence="1" key="1">
    <citation type="submission" date="2014-11" db="EMBL/GenBank/DDBJ databases">
        <authorList>
            <person name="Amaro Gonzalez C."/>
        </authorList>
    </citation>
    <scope>NUCLEOTIDE SEQUENCE</scope>
</reference>
<name>A0A0E9TKB9_ANGAN</name>
<dbReference type="EMBL" id="GBXM01055379">
    <property type="protein sequence ID" value="JAH53198.1"/>
    <property type="molecule type" value="Transcribed_RNA"/>
</dbReference>
<reference evidence="1" key="2">
    <citation type="journal article" date="2015" name="Fish Shellfish Immunol.">
        <title>Early steps in the European eel (Anguilla anguilla)-Vibrio vulnificus interaction in the gills: Role of the RtxA13 toxin.</title>
        <authorList>
            <person name="Callol A."/>
            <person name="Pajuelo D."/>
            <person name="Ebbesson L."/>
            <person name="Teles M."/>
            <person name="MacKenzie S."/>
            <person name="Amaro C."/>
        </authorList>
    </citation>
    <scope>NUCLEOTIDE SEQUENCE</scope>
</reference>